<dbReference type="Proteomes" id="UP001303160">
    <property type="component" value="Unassembled WGS sequence"/>
</dbReference>
<evidence type="ECO:0000256" key="1">
    <source>
        <dbReference type="SAM" id="MobiDB-lite"/>
    </source>
</evidence>
<keyword evidence="2" id="KW-0472">Membrane</keyword>
<evidence type="ECO:0000256" key="2">
    <source>
        <dbReference type="SAM" id="Phobius"/>
    </source>
</evidence>
<feature type="region of interest" description="Disordered" evidence="1">
    <location>
        <begin position="142"/>
        <end position="165"/>
    </location>
</feature>
<organism evidence="3 4">
    <name type="scientific">Triangularia verruculosa</name>
    <dbReference type="NCBI Taxonomy" id="2587418"/>
    <lineage>
        <taxon>Eukaryota</taxon>
        <taxon>Fungi</taxon>
        <taxon>Dikarya</taxon>
        <taxon>Ascomycota</taxon>
        <taxon>Pezizomycotina</taxon>
        <taxon>Sordariomycetes</taxon>
        <taxon>Sordariomycetidae</taxon>
        <taxon>Sordariales</taxon>
        <taxon>Podosporaceae</taxon>
        <taxon>Triangularia</taxon>
    </lineage>
</organism>
<name>A0AAN7AMP2_9PEZI</name>
<reference evidence="3" key="2">
    <citation type="submission" date="2023-05" db="EMBL/GenBank/DDBJ databases">
        <authorList>
            <consortium name="Lawrence Berkeley National Laboratory"/>
            <person name="Steindorff A."/>
            <person name="Hensen N."/>
            <person name="Bonometti L."/>
            <person name="Westerberg I."/>
            <person name="Brannstrom I.O."/>
            <person name="Guillou S."/>
            <person name="Cros-Aarteil S."/>
            <person name="Calhoun S."/>
            <person name="Haridas S."/>
            <person name="Kuo A."/>
            <person name="Mondo S."/>
            <person name="Pangilinan J."/>
            <person name="Riley R."/>
            <person name="Labutti K."/>
            <person name="Andreopoulos B."/>
            <person name="Lipzen A."/>
            <person name="Chen C."/>
            <person name="Yanf M."/>
            <person name="Daum C."/>
            <person name="Ng V."/>
            <person name="Clum A."/>
            <person name="Ohm R."/>
            <person name="Martin F."/>
            <person name="Silar P."/>
            <person name="Natvig D."/>
            <person name="Lalanne C."/>
            <person name="Gautier V."/>
            <person name="Ament-Velasquez S.L."/>
            <person name="Kruys A."/>
            <person name="Hutchinson M.I."/>
            <person name="Powell A.J."/>
            <person name="Barry K."/>
            <person name="Miller A.N."/>
            <person name="Grigoriev I.V."/>
            <person name="Debuchy R."/>
            <person name="Gladieux P."/>
            <person name="Thoren M.H."/>
            <person name="Johannesson H."/>
        </authorList>
    </citation>
    <scope>NUCLEOTIDE SEQUENCE</scope>
    <source>
        <strain evidence="3">CBS 315.58</strain>
    </source>
</reference>
<accession>A0AAN7AMP2</accession>
<protein>
    <submittedName>
        <fullName evidence="3">Uncharacterized protein</fullName>
    </submittedName>
</protein>
<keyword evidence="4" id="KW-1185">Reference proteome</keyword>
<gene>
    <name evidence="3" type="ORF">QBC40DRAFT_33855</name>
</gene>
<feature type="transmembrane region" description="Helical" evidence="2">
    <location>
        <begin position="12"/>
        <end position="33"/>
    </location>
</feature>
<sequence length="165" mass="17969">MRQRRVFPPDFIFSIIFVPVPIALSPQLQVIAIRRSRQLKPVFSGSSPTRRWPASPKEVDPRPILAPRLCHYSTARNRCPADCLHPTPSCTCGLLPSSCSDCPACLLLAGLHGSHPSPSTDPGCPAFPSTINVARSIITSRVQKTSQFPERDISRGEAAAESADR</sequence>
<comment type="caution">
    <text evidence="3">The sequence shown here is derived from an EMBL/GenBank/DDBJ whole genome shotgun (WGS) entry which is preliminary data.</text>
</comment>
<keyword evidence="2" id="KW-0812">Transmembrane</keyword>
<dbReference type="EMBL" id="MU864063">
    <property type="protein sequence ID" value="KAK4194421.1"/>
    <property type="molecule type" value="Genomic_DNA"/>
</dbReference>
<keyword evidence="2" id="KW-1133">Transmembrane helix</keyword>
<proteinExistence type="predicted"/>
<evidence type="ECO:0000313" key="3">
    <source>
        <dbReference type="EMBL" id="KAK4194421.1"/>
    </source>
</evidence>
<dbReference type="AlphaFoldDB" id="A0AAN7AMP2"/>
<evidence type="ECO:0000313" key="4">
    <source>
        <dbReference type="Proteomes" id="UP001303160"/>
    </source>
</evidence>
<reference evidence="3" key="1">
    <citation type="journal article" date="2023" name="Mol. Phylogenet. Evol.">
        <title>Genome-scale phylogeny and comparative genomics of the fungal order Sordariales.</title>
        <authorList>
            <person name="Hensen N."/>
            <person name="Bonometti L."/>
            <person name="Westerberg I."/>
            <person name="Brannstrom I.O."/>
            <person name="Guillou S."/>
            <person name="Cros-Aarteil S."/>
            <person name="Calhoun S."/>
            <person name="Haridas S."/>
            <person name="Kuo A."/>
            <person name="Mondo S."/>
            <person name="Pangilinan J."/>
            <person name="Riley R."/>
            <person name="LaButti K."/>
            <person name="Andreopoulos B."/>
            <person name="Lipzen A."/>
            <person name="Chen C."/>
            <person name="Yan M."/>
            <person name="Daum C."/>
            <person name="Ng V."/>
            <person name="Clum A."/>
            <person name="Steindorff A."/>
            <person name="Ohm R.A."/>
            <person name="Martin F."/>
            <person name="Silar P."/>
            <person name="Natvig D.O."/>
            <person name="Lalanne C."/>
            <person name="Gautier V."/>
            <person name="Ament-Velasquez S.L."/>
            <person name="Kruys A."/>
            <person name="Hutchinson M.I."/>
            <person name="Powell A.J."/>
            <person name="Barry K."/>
            <person name="Miller A.N."/>
            <person name="Grigoriev I.V."/>
            <person name="Debuchy R."/>
            <person name="Gladieux P."/>
            <person name="Hiltunen Thoren M."/>
            <person name="Johannesson H."/>
        </authorList>
    </citation>
    <scope>NUCLEOTIDE SEQUENCE</scope>
    <source>
        <strain evidence="3">CBS 315.58</strain>
    </source>
</reference>